<name>A0A118JTC1_CYNCS</name>
<dbReference type="EMBL" id="LEKV01005186">
    <property type="protein sequence ID" value="KVH89647.1"/>
    <property type="molecule type" value="Genomic_DNA"/>
</dbReference>
<dbReference type="Proteomes" id="UP000243975">
    <property type="component" value="Unassembled WGS sequence"/>
</dbReference>
<evidence type="ECO:0000313" key="2">
    <source>
        <dbReference type="Proteomes" id="UP000243975"/>
    </source>
</evidence>
<reference evidence="1 2" key="1">
    <citation type="journal article" date="2016" name="Sci. Rep.">
        <title>The genome sequence of the outbreeding globe artichoke constructed de novo incorporating a phase-aware low-pass sequencing strategy of F1 progeny.</title>
        <authorList>
            <person name="Scaglione D."/>
            <person name="Reyes-Chin-Wo S."/>
            <person name="Acquadro A."/>
            <person name="Froenicke L."/>
            <person name="Portis E."/>
            <person name="Beitel C."/>
            <person name="Tirone M."/>
            <person name="Mauro R."/>
            <person name="Lo Monaco A."/>
            <person name="Mauromicale G."/>
            <person name="Faccioli P."/>
            <person name="Cattivelli L."/>
            <person name="Rieseberg L."/>
            <person name="Michelmore R."/>
            <person name="Lanteri S."/>
        </authorList>
    </citation>
    <scope>NUCLEOTIDE SEQUENCE [LARGE SCALE GENOMIC DNA]</scope>
    <source>
        <strain evidence="1">2C</strain>
    </source>
</reference>
<evidence type="ECO:0000313" key="1">
    <source>
        <dbReference type="EMBL" id="KVH89647.1"/>
    </source>
</evidence>
<gene>
    <name evidence="1" type="ORF">Ccrd_008361</name>
</gene>
<keyword evidence="2" id="KW-1185">Reference proteome</keyword>
<comment type="caution">
    <text evidence="1">The sequence shown here is derived from an EMBL/GenBank/DDBJ whole genome shotgun (WGS) entry which is preliminary data.</text>
</comment>
<sequence length="22" mass="2425">MISAFQSNISCSEFDIDAIFVS</sequence>
<dbReference type="AlphaFoldDB" id="A0A118JTC1"/>
<dbReference type="Gramene" id="KVH89647">
    <property type="protein sequence ID" value="KVH89647"/>
    <property type="gene ID" value="Ccrd_008361"/>
</dbReference>
<proteinExistence type="predicted"/>
<accession>A0A118JTC1</accession>
<organism evidence="1 2">
    <name type="scientific">Cynara cardunculus var. scolymus</name>
    <name type="common">Globe artichoke</name>
    <name type="synonym">Cynara scolymus</name>
    <dbReference type="NCBI Taxonomy" id="59895"/>
    <lineage>
        <taxon>Eukaryota</taxon>
        <taxon>Viridiplantae</taxon>
        <taxon>Streptophyta</taxon>
        <taxon>Embryophyta</taxon>
        <taxon>Tracheophyta</taxon>
        <taxon>Spermatophyta</taxon>
        <taxon>Magnoliopsida</taxon>
        <taxon>eudicotyledons</taxon>
        <taxon>Gunneridae</taxon>
        <taxon>Pentapetalae</taxon>
        <taxon>asterids</taxon>
        <taxon>campanulids</taxon>
        <taxon>Asterales</taxon>
        <taxon>Asteraceae</taxon>
        <taxon>Carduoideae</taxon>
        <taxon>Cardueae</taxon>
        <taxon>Carduinae</taxon>
        <taxon>Cynara</taxon>
    </lineage>
</organism>
<protein>
    <submittedName>
        <fullName evidence="1">Uncharacterized protein</fullName>
    </submittedName>
</protein>